<protein>
    <submittedName>
        <fullName evidence="2">Uncharacterized protein</fullName>
    </submittedName>
</protein>
<feature type="region of interest" description="Disordered" evidence="1">
    <location>
        <begin position="148"/>
        <end position="171"/>
    </location>
</feature>
<name>A0AAD6ZA66_9AGAR</name>
<evidence type="ECO:0000313" key="2">
    <source>
        <dbReference type="EMBL" id="KAJ7312913.1"/>
    </source>
</evidence>
<sequence>MTTPSKTPAEKISRAAAKPGKGKKTTADQDSGKKPGNPGKFKGARLKFLETQLPLYLAQKGRNTVTEWYKNMFPLWWAQFPWYEGYGPDGRPLPEADASSGTPDAFTASATTLSATTDRSSALDATTSALDATTSALDATTSALDATTSAPDATADGTANAPTVPPAQGGAPADFAFAGTGGVNPAFEKEIKVDIIAQVKTWFSHKKTTHNRSAKNPWVDWLDTYERPHMPRKLPLHKYYMQLEEYASLVEERFKQRWETAGLEARFALDFRCKCAKELLDEEDVEVRATIASALDAEHEKALAEYNGRVDAMANPDEPDAAKMEACRQNLATVAQPFLDGVAKLTGLHVTLLAGAGPQPGSERFTLTTLHAGHTFAFGGVPGKKFSEWDVPGFKKNVLGQFMKFLMETNEHSATREVPEAVMILMLPDVAPAAPMDVDPAPIDVVEDAEAGGKSTGEEAGIAAGGYSVPGDFKVIISRGNAQPQSRSSPASSPRSSAAEQNTRATRRLPVDAVDGGILANTADRRAA</sequence>
<feature type="compositionally biased region" description="Low complexity" evidence="1">
    <location>
        <begin position="482"/>
        <end position="499"/>
    </location>
</feature>
<accession>A0AAD6ZA66</accession>
<dbReference type="Proteomes" id="UP001218218">
    <property type="component" value="Unassembled WGS sequence"/>
</dbReference>
<evidence type="ECO:0000313" key="3">
    <source>
        <dbReference type="Proteomes" id="UP001218218"/>
    </source>
</evidence>
<feature type="region of interest" description="Disordered" evidence="1">
    <location>
        <begin position="480"/>
        <end position="528"/>
    </location>
</feature>
<feature type="region of interest" description="Disordered" evidence="1">
    <location>
        <begin position="1"/>
        <end position="42"/>
    </location>
</feature>
<keyword evidence="3" id="KW-1185">Reference proteome</keyword>
<dbReference type="AlphaFoldDB" id="A0AAD6ZA66"/>
<proteinExistence type="predicted"/>
<comment type="caution">
    <text evidence="2">The sequence shown here is derived from an EMBL/GenBank/DDBJ whole genome shotgun (WGS) entry which is preliminary data.</text>
</comment>
<dbReference type="EMBL" id="JARIHO010000069">
    <property type="protein sequence ID" value="KAJ7312913.1"/>
    <property type="molecule type" value="Genomic_DNA"/>
</dbReference>
<gene>
    <name evidence="2" type="ORF">DFH08DRAFT_973126</name>
</gene>
<organism evidence="2 3">
    <name type="scientific">Mycena albidolilacea</name>
    <dbReference type="NCBI Taxonomy" id="1033008"/>
    <lineage>
        <taxon>Eukaryota</taxon>
        <taxon>Fungi</taxon>
        <taxon>Dikarya</taxon>
        <taxon>Basidiomycota</taxon>
        <taxon>Agaricomycotina</taxon>
        <taxon>Agaricomycetes</taxon>
        <taxon>Agaricomycetidae</taxon>
        <taxon>Agaricales</taxon>
        <taxon>Marasmiineae</taxon>
        <taxon>Mycenaceae</taxon>
        <taxon>Mycena</taxon>
    </lineage>
</organism>
<reference evidence="2" key="1">
    <citation type="submission" date="2023-03" db="EMBL/GenBank/DDBJ databases">
        <title>Massive genome expansion in bonnet fungi (Mycena s.s.) driven by repeated elements and novel gene families across ecological guilds.</title>
        <authorList>
            <consortium name="Lawrence Berkeley National Laboratory"/>
            <person name="Harder C.B."/>
            <person name="Miyauchi S."/>
            <person name="Viragh M."/>
            <person name="Kuo A."/>
            <person name="Thoen E."/>
            <person name="Andreopoulos B."/>
            <person name="Lu D."/>
            <person name="Skrede I."/>
            <person name="Drula E."/>
            <person name="Henrissat B."/>
            <person name="Morin E."/>
            <person name="Kohler A."/>
            <person name="Barry K."/>
            <person name="LaButti K."/>
            <person name="Morin E."/>
            <person name="Salamov A."/>
            <person name="Lipzen A."/>
            <person name="Mereny Z."/>
            <person name="Hegedus B."/>
            <person name="Baldrian P."/>
            <person name="Stursova M."/>
            <person name="Weitz H."/>
            <person name="Taylor A."/>
            <person name="Grigoriev I.V."/>
            <person name="Nagy L.G."/>
            <person name="Martin F."/>
            <person name="Kauserud H."/>
        </authorList>
    </citation>
    <scope>NUCLEOTIDE SEQUENCE</scope>
    <source>
        <strain evidence="2">CBHHK002</strain>
    </source>
</reference>
<feature type="compositionally biased region" description="Low complexity" evidence="1">
    <location>
        <begin position="148"/>
        <end position="159"/>
    </location>
</feature>
<evidence type="ECO:0000256" key="1">
    <source>
        <dbReference type="SAM" id="MobiDB-lite"/>
    </source>
</evidence>